<evidence type="ECO:0008006" key="2">
    <source>
        <dbReference type="Google" id="ProtNLM"/>
    </source>
</evidence>
<proteinExistence type="predicted"/>
<sequence>MGGGILPVAIHKGKLYFLFSREYINSKDDGGLWSDFGGSKDNDETFFQTALREGCEESDKIIGSKKHIKNLMKNNLQEITINGYRTYVVLIDYNKDLPKKFRNKFLYIKENKPHLLCKKGLYEKDMIKWYSYEDIKKNFNKFRPFYKNIVRTILKLF</sequence>
<reference evidence="1" key="1">
    <citation type="journal article" date="2020" name="Nature">
        <title>Giant virus diversity and host interactions through global metagenomics.</title>
        <authorList>
            <person name="Schulz F."/>
            <person name="Roux S."/>
            <person name="Paez-Espino D."/>
            <person name="Jungbluth S."/>
            <person name="Walsh D.A."/>
            <person name="Denef V.J."/>
            <person name="McMahon K.D."/>
            <person name="Konstantinidis K.T."/>
            <person name="Eloe-Fadrosh E.A."/>
            <person name="Kyrpides N.C."/>
            <person name="Woyke T."/>
        </authorList>
    </citation>
    <scope>NUCLEOTIDE SEQUENCE</scope>
    <source>
        <strain evidence="1">GVMAG-S-1102244-55</strain>
    </source>
</reference>
<organism evidence="1">
    <name type="scientific">viral metagenome</name>
    <dbReference type="NCBI Taxonomy" id="1070528"/>
    <lineage>
        <taxon>unclassified sequences</taxon>
        <taxon>metagenomes</taxon>
        <taxon>organismal metagenomes</taxon>
    </lineage>
</organism>
<dbReference type="InterPro" id="IPR015797">
    <property type="entry name" value="NUDIX_hydrolase-like_dom_sf"/>
</dbReference>
<dbReference type="Gene3D" id="3.90.79.10">
    <property type="entry name" value="Nucleoside Triphosphate Pyrophosphohydrolase"/>
    <property type="match status" value="1"/>
</dbReference>
<dbReference type="EMBL" id="MN740849">
    <property type="protein sequence ID" value="QHU15092.1"/>
    <property type="molecule type" value="Genomic_DNA"/>
</dbReference>
<dbReference type="SUPFAM" id="SSF55811">
    <property type="entry name" value="Nudix"/>
    <property type="match status" value="1"/>
</dbReference>
<protein>
    <recommendedName>
        <fullName evidence="2">Nudix hydrolase domain-containing protein</fullName>
    </recommendedName>
</protein>
<accession>A0A6C0KAQ4</accession>
<dbReference type="AlphaFoldDB" id="A0A6C0KAQ4"/>
<name>A0A6C0KAQ4_9ZZZZ</name>
<evidence type="ECO:0000313" key="1">
    <source>
        <dbReference type="EMBL" id="QHU15092.1"/>
    </source>
</evidence>